<organism evidence="5 6">
    <name type="scientific">Cytobacillus praedii</name>
    <dbReference type="NCBI Taxonomy" id="1742358"/>
    <lineage>
        <taxon>Bacteria</taxon>
        <taxon>Bacillati</taxon>
        <taxon>Bacillota</taxon>
        <taxon>Bacilli</taxon>
        <taxon>Bacillales</taxon>
        <taxon>Bacillaceae</taxon>
        <taxon>Cytobacillus</taxon>
    </lineage>
</organism>
<comment type="caution">
    <text evidence="5">The sequence shown here is derived from an EMBL/GenBank/DDBJ whole genome shotgun (WGS) entry which is preliminary data.</text>
</comment>
<dbReference type="GO" id="GO:0005737">
    <property type="term" value="C:cytoplasm"/>
    <property type="evidence" value="ECO:0007669"/>
    <property type="project" value="TreeGrafter"/>
</dbReference>
<dbReference type="STRING" id="1742358.GCA_001439605_00214"/>
<dbReference type="AlphaFoldDB" id="A0A4R1AYD8"/>
<dbReference type="Proteomes" id="UP000293846">
    <property type="component" value="Unassembled WGS sequence"/>
</dbReference>
<accession>A0A4R1AYD8</accession>
<name>A0A4R1AYD8_9BACI</name>
<comment type="similarity">
    <text evidence="3">Belongs to the acetyltransferase family. RimJ subfamily.</text>
</comment>
<dbReference type="PROSITE" id="PS51186">
    <property type="entry name" value="GNAT"/>
    <property type="match status" value="1"/>
</dbReference>
<keyword evidence="1 5" id="KW-0808">Transferase</keyword>
<dbReference type="OrthoDB" id="9801656at2"/>
<dbReference type="SUPFAM" id="SSF55729">
    <property type="entry name" value="Acyl-CoA N-acyltransferases (Nat)"/>
    <property type="match status" value="1"/>
</dbReference>
<dbReference type="RefSeq" id="WP_057762752.1">
    <property type="nucleotide sequence ID" value="NZ_CP183326.1"/>
</dbReference>
<evidence type="ECO:0000256" key="3">
    <source>
        <dbReference type="ARBA" id="ARBA00038502"/>
    </source>
</evidence>
<dbReference type="InterPro" id="IPR000182">
    <property type="entry name" value="GNAT_dom"/>
</dbReference>
<protein>
    <submittedName>
        <fullName evidence="5">N-acetyltransferase</fullName>
    </submittedName>
</protein>
<evidence type="ECO:0000256" key="2">
    <source>
        <dbReference type="ARBA" id="ARBA00023315"/>
    </source>
</evidence>
<proteinExistence type="inferred from homology"/>
<sequence length="172" mass="19738">MTVILKRLSIADAEDLYQFESENRAFFEKSVPSRGDDYYDYNKFIIILDSLLEEQDNGECNFYLIKNEIGTILGRMNIVDIDPSNGHGNLGYRVGYSYTGKGVASQALKLLKEMIIQENSIKLLSAKTTVDNIGSQKVLEKNGFKVDNQSKGLNEKINDQYHEFIYYYRSFN</sequence>
<gene>
    <name evidence="5" type="ORF">E0Y62_20255</name>
</gene>
<evidence type="ECO:0000256" key="1">
    <source>
        <dbReference type="ARBA" id="ARBA00022679"/>
    </source>
</evidence>
<dbReference type="Pfam" id="PF13302">
    <property type="entry name" value="Acetyltransf_3"/>
    <property type="match status" value="1"/>
</dbReference>
<feature type="domain" description="N-acetyltransferase" evidence="4">
    <location>
        <begin position="3"/>
        <end position="172"/>
    </location>
</feature>
<dbReference type="PANTHER" id="PTHR43792:SF8">
    <property type="entry name" value="[RIBOSOMAL PROTEIN US5]-ALANINE N-ACETYLTRANSFERASE"/>
    <property type="match status" value="1"/>
</dbReference>
<reference evidence="5 6" key="1">
    <citation type="submission" date="2019-03" db="EMBL/GenBank/DDBJ databases">
        <authorList>
            <person name="Jensen L."/>
            <person name="Storgaard J."/>
            <person name="Sulaj E."/>
            <person name="Schramm A."/>
            <person name="Marshall I.P.G."/>
        </authorList>
    </citation>
    <scope>NUCLEOTIDE SEQUENCE [LARGE SCALE GENOMIC DNA]</scope>
    <source>
        <strain evidence="5 6">2017H2G3</strain>
    </source>
</reference>
<dbReference type="EMBL" id="SJTH01000036">
    <property type="protein sequence ID" value="TCJ02288.1"/>
    <property type="molecule type" value="Genomic_DNA"/>
</dbReference>
<dbReference type="InterPro" id="IPR051531">
    <property type="entry name" value="N-acetyltransferase"/>
</dbReference>
<dbReference type="PANTHER" id="PTHR43792">
    <property type="entry name" value="GNAT FAMILY, PUTATIVE (AFU_ORTHOLOGUE AFUA_3G00765)-RELATED-RELATED"/>
    <property type="match status" value="1"/>
</dbReference>
<dbReference type="Gene3D" id="3.40.630.30">
    <property type="match status" value="1"/>
</dbReference>
<keyword evidence="6" id="KW-1185">Reference proteome</keyword>
<dbReference type="GO" id="GO:0008999">
    <property type="term" value="F:protein-N-terminal-alanine acetyltransferase activity"/>
    <property type="evidence" value="ECO:0007669"/>
    <property type="project" value="TreeGrafter"/>
</dbReference>
<evidence type="ECO:0000313" key="6">
    <source>
        <dbReference type="Proteomes" id="UP000293846"/>
    </source>
</evidence>
<dbReference type="InterPro" id="IPR016181">
    <property type="entry name" value="Acyl_CoA_acyltransferase"/>
</dbReference>
<evidence type="ECO:0000259" key="4">
    <source>
        <dbReference type="PROSITE" id="PS51186"/>
    </source>
</evidence>
<keyword evidence="2" id="KW-0012">Acyltransferase</keyword>
<evidence type="ECO:0000313" key="5">
    <source>
        <dbReference type="EMBL" id="TCJ02288.1"/>
    </source>
</evidence>